<comment type="subcellular location">
    <subcellularLocation>
        <location evidence="4">Cytoplasm</location>
    </subcellularLocation>
</comment>
<evidence type="ECO:0000256" key="5">
    <source>
        <dbReference type="PIRSR" id="PIRSR000193-1"/>
    </source>
</evidence>
<comment type="pathway">
    <text evidence="4">Amino-acid biosynthesis; L-proline biosynthesis; L-proline from L-glutamate 5-semialdehyde: step 1/1.</text>
</comment>
<dbReference type="InterPro" id="IPR008927">
    <property type="entry name" value="6-PGluconate_DH-like_C_sf"/>
</dbReference>
<dbReference type="Proteomes" id="UP000002200">
    <property type="component" value="Chromosome"/>
</dbReference>
<dbReference type="PANTHER" id="PTHR11645:SF0">
    <property type="entry name" value="PYRROLINE-5-CARBOXYLATE REDUCTASE 3"/>
    <property type="match status" value="1"/>
</dbReference>
<dbReference type="GO" id="GO:0005737">
    <property type="term" value="C:cytoplasm"/>
    <property type="evidence" value="ECO:0007669"/>
    <property type="project" value="UniProtKB-SubCell"/>
</dbReference>
<keyword evidence="4" id="KW-0028">Amino-acid biosynthesis</keyword>
<dbReference type="UniPathway" id="UPA00098">
    <property type="reaction ID" value="UER00361"/>
</dbReference>
<dbReference type="AlphaFoldDB" id="Q83FH8"/>
<evidence type="ECO:0000313" key="9">
    <source>
        <dbReference type="Proteomes" id="UP000002200"/>
    </source>
</evidence>
<evidence type="ECO:0000256" key="2">
    <source>
        <dbReference type="ARBA" id="ARBA00022857"/>
    </source>
</evidence>
<feature type="binding site" evidence="5">
    <location>
        <begin position="95"/>
        <end position="98"/>
    </location>
    <ligand>
        <name>NADP(+)</name>
        <dbReference type="ChEBI" id="CHEBI:58349"/>
    </ligand>
</feature>
<dbReference type="GO" id="GO:0004735">
    <property type="term" value="F:pyrroline-5-carboxylate reductase activity"/>
    <property type="evidence" value="ECO:0007669"/>
    <property type="project" value="UniProtKB-UniRule"/>
</dbReference>
<evidence type="ECO:0000259" key="7">
    <source>
        <dbReference type="Pfam" id="PF14748"/>
    </source>
</evidence>
<dbReference type="Pfam" id="PF14748">
    <property type="entry name" value="P5CR_dimer"/>
    <property type="match status" value="1"/>
</dbReference>
<feature type="binding site" evidence="5">
    <location>
        <begin position="22"/>
        <end position="27"/>
    </location>
    <ligand>
        <name>NADP(+)</name>
        <dbReference type="ChEBI" id="CHEBI:58349"/>
    </ligand>
</feature>
<dbReference type="InterPro" id="IPR036291">
    <property type="entry name" value="NAD(P)-bd_dom_sf"/>
</dbReference>
<dbReference type="GeneID" id="67388545"/>
<dbReference type="RefSeq" id="WP_011096701.1">
    <property type="nucleotide sequence ID" value="NC_004572.3"/>
</dbReference>
<comment type="catalytic activity">
    <reaction evidence="4">
        <text>L-proline + NAD(+) = (S)-1-pyrroline-5-carboxylate + NADH + 2 H(+)</text>
        <dbReference type="Rhea" id="RHEA:14105"/>
        <dbReference type="ChEBI" id="CHEBI:15378"/>
        <dbReference type="ChEBI" id="CHEBI:17388"/>
        <dbReference type="ChEBI" id="CHEBI:57540"/>
        <dbReference type="ChEBI" id="CHEBI:57945"/>
        <dbReference type="ChEBI" id="CHEBI:60039"/>
        <dbReference type="EC" id="1.5.1.2"/>
    </reaction>
</comment>
<dbReference type="GO" id="GO:0055129">
    <property type="term" value="P:L-proline biosynthetic process"/>
    <property type="evidence" value="ECO:0007669"/>
    <property type="project" value="UniProtKB-UniRule"/>
</dbReference>
<dbReference type="eggNOG" id="COG0345">
    <property type="taxonomic scope" value="Bacteria"/>
</dbReference>
<dbReference type="PIRSF" id="PIRSF000193">
    <property type="entry name" value="Pyrrol-5-carb_rd"/>
    <property type="match status" value="1"/>
</dbReference>
<dbReference type="InterPro" id="IPR029036">
    <property type="entry name" value="P5CR_dimer"/>
</dbReference>
<protein>
    <recommendedName>
        <fullName evidence="4">Pyrroline-5-carboxylate reductase</fullName>
        <shortName evidence="4">P5C reductase</shortName>
        <shortName evidence="4">P5CR</shortName>
        <ecNumber evidence="4">1.5.1.2</ecNumber>
    </recommendedName>
    <alternativeName>
        <fullName evidence="4">PCA reductase</fullName>
    </alternativeName>
</protein>
<dbReference type="KEGG" id="twh:TWT_752"/>
<sequence length="296" mass="32555">MLRSLPQSKPLDDLIGRTIAVIGLGTMGAAIAEGIARARKAMNEEIPRGQFYCTKREYKFERNSVITSESVVLYIQDDPDANITVTQRSDLIIIAVRPEHIKHVLNSISPALDRKKLIVSLAKDVNLSNLAAMLPSGTAIVRCATNLPITVRHGFTGLSCNKHVLPSDVKAVYTLFELLGRCTMLSEEHLTIVSAITGFYPVYMLYMLTKIKEATEKLGLPRDISQAAVETAWIGYAQVVLKHKTTAKGLLRLIPRGPRSAVVKCLDRTDLGSVTYKVLLASIEQDSELLDGIIDQ</sequence>
<dbReference type="SUPFAM" id="SSF51735">
    <property type="entry name" value="NAD(P)-binding Rossmann-fold domains"/>
    <property type="match status" value="1"/>
</dbReference>
<dbReference type="Gene3D" id="1.10.3730.10">
    <property type="entry name" value="ProC C-terminal domain-like"/>
    <property type="match status" value="1"/>
</dbReference>
<keyword evidence="4" id="KW-0641">Proline biosynthesis</keyword>
<dbReference type="Gene3D" id="3.40.50.720">
    <property type="entry name" value="NAD(P)-binding Rossmann-like Domain"/>
    <property type="match status" value="1"/>
</dbReference>
<dbReference type="PANTHER" id="PTHR11645">
    <property type="entry name" value="PYRROLINE-5-CARBOXYLATE REDUCTASE"/>
    <property type="match status" value="1"/>
</dbReference>
<keyword evidence="2 4" id="KW-0521">NADP</keyword>
<keyword evidence="9" id="KW-1185">Reference proteome</keyword>
<dbReference type="InterPro" id="IPR000304">
    <property type="entry name" value="Pyrroline-COOH_reductase"/>
</dbReference>
<comment type="catalytic activity">
    <reaction evidence="4">
        <text>L-proline + NADP(+) = (S)-1-pyrroline-5-carboxylate + NADPH + 2 H(+)</text>
        <dbReference type="Rhea" id="RHEA:14109"/>
        <dbReference type="ChEBI" id="CHEBI:15378"/>
        <dbReference type="ChEBI" id="CHEBI:17388"/>
        <dbReference type="ChEBI" id="CHEBI:57783"/>
        <dbReference type="ChEBI" id="CHEBI:58349"/>
        <dbReference type="ChEBI" id="CHEBI:60039"/>
        <dbReference type="EC" id="1.5.1.2"/>
    </reaction>
</comment>
<evidence type="ECO:0000256" key="1">
    <source>
        <dbReference type="ARBA" id="ARBA00005525"/>
    </source>
</evidence>
<feature type="binding site" evidence="5">
    <location>
        <position position="82"/>
    </location>
    <ligand>
        <name>NADPH</name>
        <dbReference type="ChEBI" id="CHEBI:57783"/>
    </ligand>
</feature>
<dbReference type="HOGENOM" id="CLU_042344_0_0_11"/>
<proteinExistence type="inferred from homology"/>
<dbReference type="STRING" id="203267.TWT_752"/>
<keyword evidence="3 4" id="KW-0560">Oxidoreductase</keyword>
<organism evidence="8 9">
    <name type="scientific">Tropheryma whipplei (strain Twist)</name>
    <name type="common">Whipple's bacillus</name>
    <dbReference type="NCBI Taxonomy" id="203267"/>
    <lineage>
        <taxon>Bacteria</taxon>
        <taxon>Bacillati</taxon>
        <taxon>Actinomycetota</taxon>
        <taxon>Actinomycetes</taxon>
        <taxon>Micrococcales</taxon>
        <taxon>Tropherymataceae</taxon>
        <taxon>Tropheryma</taxon>
    </lineage>
</organism>
<dbReference type="SUPFAM" id="SSF48179">
    <property type="entry name" value="6-phosphogluconate dehydrogenase C-terminal domain-like"/>
    <property type="match status" value="1"/>
</dbReference>
<keyword evidence="4" id="KW-0963">Cytoplasm</keyword>
<comment type="function">
    <text evidence="4">Catalyzes the reduction of 1-pyrroline-5-carboxylate (PCA) to L-proline.</text>
</comment>
<feature type="domain" description="Pyrroline-5-carboxylate reductase catalytic N-terminal" evidence="6">
    <location>
        <begin position="18"/>
        <end position="122"/>
    </location>
</feature>
<dbReference type="OrthoDB" id="9805754at2"/>
<comment type="similarity">
    <text evidence="1 4">Belongs to the pyrroline-5-carboxylate reductase family.</text>
</comment>
<evidence type="ECO:0000256" key="3">
    <source>
        <dbReference type="ARBA" id="ARBA00023002"/>
    </source>
</evidence>
<evidence type="ECO:0000259" key="6">
    <source>
        <dbReference type="Pfam" id="PF03807"/>
    </source>
</evidence>
<reference evidence="8 9" key="1">
    <citation type="journal article" date="2003" name="Genome Res.">
        <title>Tropheryma whipplei twist: a human pathogenic Actinobacteria with a reduced genome.</title>
        <authorList>
            <person name="Raoult D."/>
            <person name="Ogata H."/>
            <person name="Audic S."/>
            <person name="Robert C."/>
            <person name="Suhre K."/>
            <person name="Drancourt M."/>
            <person name="Claverie J.-M."/>
        </authorList>
    </citation>
    <scope>NUCLEOTIDE SEQUENCE [LARGE SCALE GENOMIC DNA]</scope>
    <source>
        <strain evidence="8 9">Twist</strain>
    </source>
</reference>
<dbReference type="EC" id="1.5.1.2" evidence="4"/>
<dbReference type="Pfam" id="PF03807">
    <property type="entry name" value="F420_oxidored"/>
    <property type="match status" value="1"/>
</dbReference>
<gene>
    <name evidence="4 8" type="primary">proC</name>
    <name evidence="8" type="ordered locus">TWT_752</name>
</gene>
<accession>Q83FH8</accession>
<name>Q83FH8_TROWT</name>
<feature type="domain" description="Pyrroline-5-carboxylate reductase dimerisation" evidence="7">
    <location>
        <begin position="187"/>
        <end position="289"/>
    </location>
</feature>
<dbReference type="InterPro" id="IPR028939">
    <property type="entry name" value="P5C_Rdtase_cat_N"/>
</dbReference>
<dbReference type="HAMAP" id="MF_01925">
    <property type="entry name" value="P5C_reductase"/>
    <property type="match status" value="1"/>
</dbReference>
<evidence type="ECO:0000256" key="4">
    <source>
        <dbReference type="HAMAP-Rule" id="MF_01925"/>
    </source>
</evidence>
<evidence type="ECO:0000313" key="8">
    <source>
        <dbReference type="EMBL" id="AAO44849.1"/>
    </source>
</evidence>
<dbReference type="EMBL" id="AE014184">
    <property type="protein sequence ID" value="AAO44849.1"/>
    <property type="molecule type" value="Genomic_DNA"/>
</dbReference>